<dbReference type="Pfam" id="PF00182">
    <property type="entry name" value="Glyco_hydro_19"/>
    <property type="match status" value="1"/>
</dbReference>
<protein>
    <recommendedName>
        <fullName evidence="1">Glycoside hydrolase family 19 catalytic domain-containing protein</fullName>
    </recommendedName>
</protein>
<dbReference type="Gene3D" id="1.10.101.10">
    <property type="entry name" value="PGBD-like superfamily/PGBD"/>
    <property type="match status" value="1"/>
</dbReference>
<keyword evidence="3" id="KW-1185">Reference proteome</keyword>
<evidence type="ECO:0000313" key="2">
    <source>
        <dbReference type="EMBL" id="GAA6167480.1"/>
    </source>
</evidence>
<evidence type="ECO:0000259" key="1">
    <source>
        <dbReference type="Pfam" id="PF00182"/>
    </source>
</evidence>
<feature type="domain" description="Glycoside hydrolase family 19 catalytic" evidence="1">
    <location>
        <begin position="198"/>
        <end position="243"/>
    </location>
</feature>
<dbReference type="Gene3D" id="1.10.530.10">
    <property type="match status" value="1"/>
</dbReference>
<dbReference type="Proteomes" id="UP001465153">
    <property type="component" value="Unassembled WGS sequence"/>
</dbReference>
<dbReference type="InterPro" id="IPR036366">
    <property type="entry name" value="PGBDSf"/>
</dbReference>
<proteinExistence type="predicted"/>
<organism evidence="2 3">
    <name type="scientific">Sessilibacter corallicola</name>
    <dbReference type="NCBI Taxonomy" id="2904075"/>
    <lineage>
        <taxon>Bacteria</taxon>
        <taxon>Pseudomonadati</taxon>
        <taxon>Pseudomonadota</taxon>
        <taxon>Gammaproteobacteria</taxon>
        <taxon>Cellvibrionales</taxon>
        <taxon>Cellvibrionaceae</taxon>
        <taxon>Sessilibacter</taxon>
    </lineage>
</organism>
<sequence>MTSISKANLVNLSFLNYSVGKNGKNLPLDVLTIQRLINGCSKMYPGKKLLTADGFYGEKTYIQIKAFQKEVMKISSPDGLVSVGKNTHKSLQAHLSSNYKIEHITFAYINQKNKIDINLFINLYYKQFPRERNKQYLKRLLTSLMNDTAITDIRWVAYMLATVKRECGATWQPIKEWGLGKRHLYGKEIDVTDPATKISKKNIYYGRGYVQLTWDYNYKKLGNELGVGNNLYINPDKVLDHDVAYKIMSVGMRKGLFAKASLPQFISGKKADYIGARWIINGQDHATEIANDAIMFESLLFASLSKYIYRTINQGKYNSYA</sequence>
<dbReference type="InterPro" id="IPR023346">
    <property type="entry name" value="Lysozyme-like_dom_sf"/>
</dbReference>
<dbReference type="RefSeq" id="WP_353302102.1">
    <property type="nucleotide sequence ID" value="NZ_BAABWN010000003.1"/>
</dbReference>
<dbReference type="SUPFAM" id="SSF53955">
    <property type="entry name" value="Lysozyme-like"/>
    <property type="match status" value="1"/>
</dbReference>
<comment type="caution">
    <text evidence="2">The sequence shown here is derived from an EMBL/GenBank/DDBJ whole genome shotgun (WGS) entry which is preliminary data.</text>
</comment>
<gene>
    <name evidence="2" type="ORF">NBRC116591_12900</name>
</gene>
<reference evidence="2 3" key="1">
    <citation type="submission" date="2024-04" db="EMBL/GenBank/DDBJ databases">
        <title>Draft genome sequence of Sessilibacter corallicola NBRC 116591.</title>
        <authorList>
            <person name="Miyakawa T."/>
            <person name="Kusuya Y."/>
            <person name="Miura T."/>
        </authorList>
    </citation>
    <scope>NUCLEOTIDE SEQUENCE [LARGE SCALE GENOMIC DNA]</scope>
    <source>
        <strain evidence="2 3">KU-00831-HH</strain>
    </source>
</reference>
<evidence type="ECO:0000313" key="3">
    <source>
        <dbReference type="Proteomes" id="UP001465153"/>
    </source>
</evidence>
<accession>A0ABQ0A749</accession>
<dbReference type="InterPro" id="IPR000726">
    <property type="entry name" value="Glyco_hydro_19_cat"/>
</dbReference>
<dbReference type="EMBL" id="BAABWN010000003">
    <property type="protein sequence ID" value="GAA6167480.1"/>
    <property type="molecule type" value="Genomic_DNA"/>
</dbReference>
<name>A0ABQ0A749_9GAMM</name>